<keyword evidence="3" id="KW-0804">Transcription</keyword>
<organism evidence="6 7">
    <name type="scientific">Nocardioides fonticola</name>
    <dbReference type="NCBI Taxonomy" id="450363"/>
    <lineage>
        <taxon>Bacteria</taxon>
        <taxon>Bacillati</taxon>
        <taxon>Actinomycetota</taxon>
        <taxon>Actinomycetes</taxon>
        <taxon>Propionibacteriales</taxon>
        <taxon>Nocardioidaceae</taxon>
        <taxon>Nocardioides</taxon>
    </lineage>
</organism>
<keyword evidence="2 4" id="KW-0238">DNA-binding</keyword>
<sequence length="187" mass="19641">MSEVRERILAVTLDLIGEHGIAGLSNRLVAKAAGVSLGTLTYHFASQDDLLARTLEAFVDGEVARLETVAQALEGTTLSLTEALEVTREIIEDQAGRRAQIAQFELNLHATRNRDLAAASARCYAAYERVGAAALRAIGVPDAERVAPLLAAMVDGLELRRLAIGEGPSLDDAIARFLAGPGAGAGP</sequence>
<gene>
    <name evidence="6" type="ORF">GCM10022215_25040</name>
</gene>
<dbReference type="PANTHER" id="PTHR30055:SF234">
    <property type="entry name" value="HTH-TYPE TRANSCRIPTIONAL REGULATOR BETI"/>
    <property type="match status" value="1"/>
</dbReference>
<dbReference type="Gene3D" id="1.10.357.10">
    <property type="entry name" value="Tetracycline Repressor, domain 2"/>
    <property type="match status" value="1"/>
</dbReference>
<dbReference type="SUPFAM" id="SSF48498">
    <property type="entry name" value="Tetracyclin repressor-like, C-terminal domain"/>
    <property type="match status" value="1"/>
</dbReference>
<dbReference type="RefSeq" id="WP_344733742.1">
    <property type="nucleotide sequence ID" value="NZ_BAAAZH010000017.1"/>
</dbReference>
<dbReference type="Proteomes" id="UP001501495">
    <property type="component" value="Unassembled WGS sequence"/>
</dbReference>
<keyword evidence="7" id="KW-1185">Reference proteome</keyword>
<dbReference type="EMBL" id="BAAAZH010000017">
    <property type="protein sequence ID" value="GAA4120847.1"/>
    <property type="molecule type" value="Genomic_DNA"/>
</dbReference>
<dbReference type="SUPFAM" id="SSF46689">
    <property type="entry name" value="Homeodomain-like"/>
    <property type="match status" value="1"/>
</dbReference>
<evidence type="ECO:0000256" key="3">
    <source>
        <dbReference type="ARBA" id="ARBA00023163"/>
    </source>
</evidence>
<dbReference type="PROSITE" id="PS50977">
    <property type="entry name" value="HTH_TETR_2"/>
    <property type="match status" value="1"/>
</dbReference>
<feature type="domain" description="HTH tetR-type" evidence="5">
    <location>
        <begin position="2"/>
        <end position="62"/>
    </location>
</feature>
<dbReference type="InterPro" id="IPR041583">
    <property type="entry name" value="TetR_C_31"/>
</dbReference>
<comment type="caution">
    <text evidence="6">The sequence shown here is derived from an EMBL/GenBank/DDBJ whole genome shotgun (WGS) entry which is preliminary data.</text>
</comment>
<evidence type="ECO:0000313" key="6">
    <source>
        <dbReference type="EMBL" id="GAA4120847.1"/>
    </source>
</evidence>
<dbReference type="InterPro" id="IPR036271">
    <property type="entry name" value="Tet_transcr_reg_TetR-rel_C_sf"/>
</dbReference>
<evidence type="ECO:0000256" key="2">
    <source>
        <dbReference type="ARBA" id="ARBA00023125"/>
    </source>
</evidence>
<reference evidence="7" key="1">
    <citation type="journal article" date="2019" name="Int. J. Syst. Evol. Microbiol.">
        <title>The Global Catalogue of Microorganisms (GCM) 10K type strain sequencing project: providing services to taxonomists for standard genome sequencing and annotation.</title>
        <authorList>
            <consortium name="The Broad Institute Genomics Platform"/>
            <consortium name="The Broad Institute Genome Sequencing Center for Infectious Disease"/>
            <person name="Wu L."/>
            <person name="Ma J."/>
        </authorList>
    </citation>
    <scope>NUCLEOTIDE SEQUENCE [LARGE SCALE GENOMIC DNA]</scope>
    <source>
        <strain evidence="7">JCM 16703</strain>
    </source>
</reference>
<evidence type="ECO:0000256" key="1">
    <source>
        <dbReference type="ARBA" id="ARBA00023015"/>
    </source>
</evidence>
<evidence type="ECO:0000259" key="5">
    <source>
        <dbReference type="PROSITE" id="PS50977"/>
    </source>
</evidence>
<protein>
    <submittedName>
        <fullName evidence="6">TetR/AcrR family transcriptional regulator</fullName>
    </submittedName>
</protein>
<evidence type="ECO:0000256" key="4">
    <source>
        <dbReference type="PROSITE-ProRule" id="PRU00335"/>
    </source>
</evidence>
<dbReference type="Pfam" id="PF00440">
    <property type="entry name" value="TetR_N"/>
    <property type="match status" value="1"/>
</dbReference>
<dbReference type="PANTHER" id="PTHR30055">
    <property type="entry name" value="HTH-TYPE TRANSCRIPTIONAL REGULATOR RUTR"/>
    <property type="match status" value="1"/>
</dbReference>
<dbReference type="Pfam" id="PF17940">
    <property type="entry name" value="TetR_C_31"/>
    <property type="match status" value="1"/>
</dbReference>
<dbReference type="InterPro" id="IPR050109">
    <property type="entry name" value="HTH-type_TetR-like_transc_reg"/>
</dbReference>
<name>A0ABP7XKA9_9ACTN</name>
<feature type="DNA-binding region" description="H-T-H motif" evidence="4">
    <location>
        <begin position="25"/>
        <end position="44"/>
    </location>
</feature>
<dbReference type="InterPro" id="IPR009057">
    <property type="entry name" value="Homeodomain-like_sf"/>
</dbReference>
<dbReference type="PRINTS" id="PR00455">
    <property type="entry name" value="HTHTETR"/>
</dbReference>
<keyword evidence="1" id="KW-0805">Transcription regulation</keyword>
<accession>A0ABP7XKA9</accession>
<dbReference type="InterPro" id="IPR001647">
    <property type="entry name" value="HTH_TetR"/>
</dbReference>
<proteinExistence type="predicted"/>
<evidence type="ECO:0000313" key="7">
    <source>
        <dbReference type="Proteomes" id="UP001501495"/>
    </source>
</evidence>